<dbReference type="Gene3D" id="3.30.540.10">
    <property type="entry name" value="Fructose-1,6-Bisphosphatase, subunit A, domain 1"/>
    <property type="match status" value="1"/>
</dbReference>
<evidence type="ECO:0000313" key="3">
    <source>
        <dbReference type="EMBL" id="CBH99076.1"/>
    </source>
</evidence>
<keyword evidence="3" id="KW-0378">Hydrolase</keyword>
<dbReference type="InterPro" id="IPR020550">
    <property type="entry name" value="Inositol_monophosphatase_CS"/>
</dbReference>
<protein>
    <submittedName>
        <fullName evidence="3">Putative Inositol monophosphatase</fullName>
        <ecNumber evidence="3">3.1.3.25</ecNumber>
    </submittedName>
</protein>
<dbReference type="EMBL" id="CABM01000065">
    <property type="protein sequence ID" value="CBH99076.1"/>
    <property type="molecule type" value="Genomic_DNA"/>
</dbReference>
<keyword evidence="1" id="KW-0479">Metal-binding</keyword>
<dbReference type="InterPro" id="IPR000760">
    <property type="entry name" value="Inositol_monophosphatase-like"/>
</dbReference>
<dbReference type="PRINTS" id="PR00377">
    <property type="entry name" value="IMPHPHTASES"/>
</dbReference>
<dbReference type="GO" id="GO:0046872">
    <property type="term" value="F:metal ion binding"/>
    <property type="evidence" value="ECO:0007669"/>
    <property type="project" value="UniProtKB-KW"/>
</dbReference>
<dbReference type="GO" id="GO:0046854">
    <property type="term" value="P:phosphatidylinositol phosphate biosynthetic process"/>
    <property type="evidence" value="ECO:0007669"/>
    <property type="project" value="InterPro"/>
</dbReference>
<dbReference type="PANTHER" id="PTHR20854:SF4">
    <property type="entry name" value="INOSITOL-1-MONOPHOSPHATASE-RELATED"/>
    <property type="match status" value="1"/>
</dbReference>
<dbReference type="PROSITE" id="PS00630">
    <property type="entry name" value="IMP_2"/>
    <property type="match status" value="1"/>
</dbReference>
<proteinExistence type="predicted"/>
<name>E6PVW9_9ZZZZ</name>
<organism evidence="3">
    <name type="scientific">mine drainage metagenome</name>
    <dbReference type="NCBI Taxonomy" id="410659"/>
    <lineage>
        <taxon>unclassified sequences</taxon>
        <taxon>metagenomes</taxon>
        <taxon>ecological metagenomes</taxon>
    </lineage>
</organism>
<dbReference type="EC" id="3.1.3.25" evidence="3"/>
<evidence type="ECO:0000256" key="1">
    <source>
        <dbReference type="ARBA" id="ARBA00022723"/>
    </source>
</evidence>
<dbReference type="GO" id="GO:0006020">
    <property type="term" value="P:inositol metabolic process"/>
    <property type="evidence" value="ECO:0007669"/>
    <property type="project" value="TreeGrafter"/>
</dbReference>
<dbReference type="GO" id="GO:0007165">
    <property type="term" value="P:signal transduction"/>
    <property type="evidence" value="ECO:0007669"/>
    <property type="project" value="TreeGrafter"/>
</dbReference>
<comment type="caution">
    <text evidence="3">The sequence shown here is derived from an EMBL/GenBank/DDBJ whole genome shotgun (WGS) entry which is preliminary data.</text>
</comment>
<sequence length="278" mass="29636">MPRPTTTATTPDIATVAALVRTAAREEILPRAQNPAARLKADGTWITDADLAMQHRLQRELAALWPHIPLLGEEMSAEEQQRLMSEEAASPNGPGLWVLDPLDGTSNFAAGLPCFGPSLAWVQGGRVRLGVVVDVMRDETFSATEGQGAQLNGQPLPAPTMQIPLAKTIACVDFKRLPTALAARLATHPPYSSQRSIGSVALDWCWVAAGRFHLYLHGSQGLWDYAAGSLILSEAGGHGQTLAGEPVFNNTLDKRSALCAGDAGLFEQWVAWVAQGAA</sequence>
<dbReference type="SUPFAM" id="SSF56655">
    <property type="entry name" value="Carbohydrate phosphatase"/>
    <property type="match status" value="1"/>
</dbReference>
<dbReference type="CDD" id="cd01637">
    <property type="entry name" value="IMPase_like"/>
    <property type="match status" value="1"/>
</dbReference>
<dbReference type="PANTHER" id="PTHR20854">
    <property type="entry name" value="INOSITOL MONOPHOSPHATASE"/>
    <property type="match status" value="1"/>
</dbReference>
<dbReference type="Pfam" id="PF00459">
    <property type="entry name" value="Inositol_P"/>
    <property type="match status" value="1"/>
</dbReference>
<dbReference type="Gene3D" id="3.40.190.80">
    <property type="match status" value="1"/>
</dbReference>
<gene>
    <name evidence="3" type="ORF">CARN2_0250</name>
</gene>
<dbReference type="GO" id="GO:0008934">
    <property type="term" value="F:inositol monophosphate 1-phosphatase activity"/>
    <property type="evidence" value="ECO:0007669"/>
    <property type="project" value="TreeGrafter"/>
</dbReference>
<keyword evidence="2" id="KW-0460">Magnesium</keyword>
<dbReference type="AlphaFoldDB" id="E6PVW9"/>
<evidence type="ECO:0000256" key="2">
    <source>
        <dbReference type="ARBA" id="ARBA00022842"/>
    </source>
</evidence>
<reference evidence="3" key="1">
    <citation type="submission" date="2009-10" db="EMBL/GenBank/DDBJ databases">
        <title>Diversity of trophic interactions inside an arsenic-rich microbial ecosystem.</title>
        <authorList>
            <person name="Bertin P.N."/>
            <person name="Heinrich-Salmeron A."/>
            <person name="Pelletier E."/>
            <person name="Goulhen-Chollet F."/>
            <person name="Arsene-Ploetze F."/>
            <person name="Gallien S."/>
            <person name="Calteau A."/>
            <person name="Vallenet D."/>
            <person name="Casiot C."/>
            <person name="Chane-Woon-Ming B."/>
            <person name="Giloteaux L."/>
            <person name="Barakat M."/>
            <person name="Bonnefoy V."/>
            <person name="Bruneel O."/>
            <person name="Chandler M."/>
            <person name="Cleiss J."/>
            <person name="Duran R."/>
            <person name="Elbaz-Poulichet F."/>
            <person name="Fonknechten N."/>
            <person name="Lauga B."/>
            <person name="Mornico D."/>
            <person name="Ortet P."/>
            <person name="Schaeffer C."/>
            <person name="Siguier P."/>
            <person name="Alexander Thil Smith A."/>
            <person name="Van Dorsselaer A."/>
            <person name="Weissenbach J."/>
            <person name="Medigue C."/>
            <person name="Le Paslier D."/>
        </authorList>
    </citation>
    <scope>NUCLEOTIDE SEQUENCE</scope>
</reference>
<accession>E6PVW9</accession>